<proteinExistence type="predicted"/>
<evidence type="ECO:0000313" key="8">
    <source>
        <dbReference type="Proteomes" id="UP001175271"/>
    </source>
</evidence>
<gene>
    <name evidence="7" type="ORF">QR680_011694</name>
</gene>
<feature type="transmembrane region" description="Helical" evidence="6">
    <location>
        <begin position="6"/>
        <end position="28"/>
    </location>
</feature>
<feature type="transmembrane region" description="Helical" evidence="6">
    <location>
        <begin position="95"/>
        <end position="112"/>
    </location>
</feature>
<keyword evidence="3 6" id="KW-1133">Transmembrane helix</keyword>
<reference evidence="7" key="1">
    <citation type="submission" date="2023-06" db="EMBL/GenBank/DDBJ databases">
        <title>Genomic analysis of the entomopathogenic nematode Steinernema hermaphroditum.</title>
        <authorList>
            <person name="Schwarz E.M."/>
            <person name="Heppert J.K."/>
            <person name="Baniya A."/>
            <person name="Schwartz H.T."/>
            <person name="Tan C.-H."/>
            <person name="Antoshechkin I."/>
            <person name="Sternberg P.W."/>
            <person name="Goodrich-Blair H."/>
            <person name="Dillman A.R."/>
        </authorList>
    </citation>
    <scope>NUCLEOTIDE SEQUENCE</scope>
    <source>
        <strain evidence="7">PS9179</strain>
        <tissue evidence="7">Whole animal</tissue>
    </source>
</reference>
<organism evidence="7 8">
    <name type="scientific">Steinernema hermaphroditum</name>
    <dbReference type="NCBI Taxonomy" id="289476"/>
    <lineage>
        <taxon>Eukaryota</taxon>
        <taxon>Metazoa</taxon>
        <taxon>Ecdysozoa</taxon>
        <taxon>Nematoda</taxon>
        <taxon>Chromadorea</taxon>
        <taxon>Rhabditida</taxon>
        <taxon>Tylenchina</taxon>
        <taxon>Panagrolaimomorpha</taxon>
        <taxon>Strongyloidoidea</taxon>
        <taxon>Steinernematidae</taxon>
        <taxon>Steinernema</taxon>
    </lineage>
</organism>
<dbReference type="PANTHER" id="PTHR11040">
    <property type="entry name" value="ZINC/IRON TRANSPORTER"/>
    <property type="match status" value="1"/>
</dbReference>
<keyword evidence="8" id="KW-1185">Reference proteome</keyword>
<evidence type="ECO:0000313" key="7">
    <source>
        <dbReference type="EMBL" id="KAK0414958.1"/>
    </source>
</evidence>
<dbReference type="InterPro" id="IPR003689">
    <property type="entry name" value="ZIP"/>
</dbReference>
<evidence type="ECO:0000256" key="5">
    <source>
        <dbReference type="SAM" id="MobiDB-lite"/>
    </source>
</evidence>
<sequence length="329" mass="36107">MDGTTIKILLLVAMFILTFVFALLPIKVYKVLADPRRASLIPKSSYRSWLPSLVISLLTCFAGGVFIGVVFLDLLPDAEEAFERVKKSNVWNVEYPVVQLIALLGFFLVYAVEEATTRLFHGDGHVHAHDQTLVTAHQRIFAVDGRESRTGSNGSTDCEIHGRHSPAPPLEQTETSTRVVQSVVFTLALVIHCAFEGFAFGVQQDEFSVLSLFFGIMVHKSVVSFSVGLRLIRCHPQRLGLVIALVMVFVFTSPLFGAFGMAIEESDMDQLTKDKVSTVLTSASLGTFLYIAFFEMLAPERDNKHSPLAKMLATFVGFAVIAGVMTVGG</sequence>
<dbReference type="GO" id="GO:0005385">
    <property type="term" value="F:zinc ion transmembrane transporter activity"/>
    <property type="evidence" value="ECO:0007669"/>
    <property type="project" value="TreeGrafter"/>
</dbReference>
<accession>A0AA39I1P8</accession>
<evidence type="ECO:0000256" key="1">
    <source>
        <dbReference type="ARBA" id="ARBA00004141"/>
    </source>
</evidence>
<comment type="subcellular location">
    <subcellularLocation>
        <location evidence="1">Membrane</location>
        <topology evidence="1">Multi-pass membrane protein</topology>
    </subcellularLocation>
</comment>
<evidence type="ECO:0000256" key="6">
    <source>
        <dbReference type="SAM" id="Phobius"/>
    </source>
</evidence>
<dbReference type="Proteomes" id="UP001175271">
    <property type="component" value="Unassembled WGS sequence"/>
</dbReference>
<dbReference type="PANTHER" id="PTHR11040:SF76">
    <property type="entry name" value="ZINC TRANSPORTER ZIP3"/>
    <property type="match status" value="1"/>
</dbReference>
<feature type="transmembrane region" description="Helical" evidence="6">
    <location>
        <begin position="239"/>
        <end position="259"/>
    </location>
</feature>
<dbReference type="GO" id="GO:0005886">
    <property type="term" value="C:plasma membrane"/>
    <property type="evidence" value="ECO:0007669"/>
    <property type="project" value="TreeGrafter"/>
</dbReference>
<feature type="transmembrane region" description="Helical" evidence="6">
    <location>
        <begin position="279"/>
        <end position="297"/>
    </location>
</feature>
<name>A0AA39I1P8_9BILA</name>
<feature type="transmembrane region" description="Helical" evidence="6">
    <location>
        <begin position="207"/>
        <end position="232"/>
    </location>
</feature>
<feature type="region of interest" description="Disordered" evidence="5">
    <location>
        <begin position="145"/>
        <end position="174"/>
    </location>
</feature>
<keyword evidence="2 6" id="KW-0812">Transmembrane</keyword>
<feature type="transmembrane region" description="Helical" evidence="6">
    <location>
        <begin position="179"/>
        <end position="201"/>
    </location>
</feature>
<dbReference type="Pfam" id="PF02535">
    <property type="entry name" value="Zip"/>
    <property type="match status" value="1"/>
</dbReference>
<dbReference type="AlphaFoldDB" id="A0AA39I1P8"/>
<protein>
    <submittedName>
        <fullName evidence="7">Uncharacterized protein</fullName>
    </submittedName>
</protein>
<feature type="transmembrane region" description="Helical" evidence="6">
    <location>
        <begin position="309"/>
        <end position="328"/>
    </location>
</feature>
<comment type="caution">
    <text evidence="7">The sequence shown here is derived from an EMBL/GenBank/DDBJ whole genome shotgun (WGS) entry which is preliminary data.</text>
</comment>
<keyword evidence="4 6" id="KW-0472">Membrane</keyword>
<evidence type="ECO:0000256" key="2">
    <source>
        <dbReference type="ARBA" id="ARBA00022692"/>
    </source>
</evidence>
<dbReference type="EMBL" id="JAUCMV010000002">
    <property type="protein sequence ID" value="KAK0414958.1"/>
    <property type="molecule type" value="Genomic_DNA"/>
</dbReference>
<evidence type="ECO:0000256" key="4">
    <source>
        <dbReference type="ARBA" id="ARBA00023136"/>
    </source>
</evidence>
<feature type="transmembrane region" description="Helical" evidence="6">
    <location>
        <begin position="49"/>
        <end position="75"/>
    </location>
</feature>
<evidence type="ECO:0000256" key="3">
    <source>
        <dbReference type="ARBA" id="ARBA00022989"/>
    </source>
</evidence>